<feature type="transmembrane region" description="Helical" evidence="1">
    <location>
        <begin position="6"/>
        <end position="29"/>
    </location>
</feature>
<sequence>MDESSSNLGLILISLTAVFAVGAVLILAFPQIATSIVTYLKSQLPV</sequence>
<evidence type="ECO:0000313" key="3">
    <source>
        <dbReference type="Proteomes" id="UP000562464"/>
    </source>
</evidence>
<organism evidence="2 3">
    <name type="scientific">Lactovum miscens</name>
    <dbReference type="NCBI Taxonomy" id="190387"/>
    <lineage>
        <taxon>Bacteria</taxon>
        <taxon>Bacillati</taxon>
        <taxon>Bacillota</taxon>
        <taxon>Bacilli</taxon>
        <taxon>Lactobacillales</taxon>
        <taxon>Streptococcaceae</taxon>
        <taxon>Lactovum</taxon>
    </lineage>
</organism>
<accession>A0A841C599</accession>
<dbReference type="AlphaFoldDB" id="A0A841C599"/>
<dbReference type="EMBL" id="JACHHV010000005">
    <property type="protein sequence ID" value="MBB5887615.1"/>
    <property type="molecule type" value="Genomic_DNA"/>
</dbReference>
<keyword evidence="1" id="KW-0812">Transmembrane</keyword>
<proteinExistence type="predicted"/>
<dbReference type="Proteomes" id="UP000562464">
    <property type="component" value="Unassembled WGS sequence"/>
</dbReference>
<evidence type="ECO:0000256" key="1">
    <source>
        <dbReference type="SAM" id="Phobius"/>
    </source>
</evidence>
<evidence type="ECO:0000313" key="2">
    <source>
        <dbReference type="EMBL" id="MBB5887615.1"/>
    </source>
</evidence>
<keyword evidence="1" id="KW-1133">Transmembrane helix</keyword>
<dbReference type="RefSeq" id="WP_183538970.1">
    <property type="nucleotide sequence ID" value="NZ_JACHHV010000005.1"/>
</dbReference>
<gene>
    <name evidence="2" type="ORF">HNQ37_000487</name>
</gene>
<protein>
    <submittedName>
        <fullName evidence="2">Uncharacterized protein</fullName>
    </submittedName>
</protein>
<keyword evidence="1" id="KW-0472">Membrane</keyword>
<reference evidence="2 3" key="1">
    <citation type="submission" date="2020-08" db="EMBL/GenBank/DDBJ databases">
        <title>Genomic Encyclopedia of Type Strains, Phase IV (KMG-IV): sequencing the most valuable type-strain genomes for metagenomic binning, comparative biology and taxonomic classification.</title>
        <authorList>
            <person name="Goeker M."/>
        </authorList>
    </citation>
    <scope>NUCLEOTIDE SEQUENCE [LARGE SCALE GENOMIC DNA]</scope>
    <source>
        <strain evidence="2 3">DSM 14925</strain>
    </source>
</reference>
<comment type="caution">
    <text evidence="2">The sequence shown here is derived from an EMBL/GenBank/DDBJ whole genome shotgun (WGS) entry which is preliminary data.</text>
</comment>
<keyword evidence="3" id="KW-1185">Reference proteome</keyword>
<name>A0A841C599_9LACT</name>